<comment type="caution">
    <text evidence="3">The sequence shown here is derived from an EMBL/GenBank/DDBJ whole genome shotgun (WGS) entry which is preliminary data.</text>
</comment>
<gene>
    <name evidence="3" type="ORF">Naga_100159g10</name>
</gene>
<evidence type="ECO:0000256" key="1">
    <source>
        <dbReference type="SAM" id="MobiDB-lite"/>
    </source>
</evidence>
<feature type="compositionally biased region" description="Gly residues" evidence="1">
    <location>
        <begin position="532"/>
        <end position="543"/>
    </location>
</feature>
<name>W7TN97_9STRA</name>
<keyword evidence="2" id="KW-0732">Signal</keyword>
<reference evidence="3 4" key="1">
    <citation type="journal article" date="2014" name="Mol. Plant">
        <title>Chromosome Scale Genome Assembly and Transcriptome Profiling of Nannochloropsis gaditana in Nitrogen Depletion.</title>
        <authorList>
            <person name="Corteggiani Carpinelli E."/>
            <person name="Telatin A."/>
            <person name="Vitulo N."/>
            <person name="Forcato C."/>
            <person name="D'Angelo M."/>
            <person name="Schiavon R."/>
            <person name="Vezzi A."/>
            <person name="Giacometti G.M."/>
            <person name="Morosinotto T."/>
            <person name="Valle G."/>
        </authorList>
    </citation>
    <scope>NUCLEOTIDE SEQUENCE [LARGE SCALE GENOMIC DNA]</scope>
    <source>
        <strain evidence="3 4">B-31</strain>
    </source>
</reference>
<sequence length="591" mass="66137">MRIFFFFAFLFAFILAQEVVRGFTGSSGGFSLSEIPEDLLDEDDASIVGNADGTDSWTSPISLSRTGGRRSGSLANHAMWNTLREQSHKALLPSIATVLAGATGRILHKRYASVIRRAWHDHRAARHLGKEKRRLEREIQEEQGRYQQEMRRISEEQEELDAAEEAEIQARDELRRARFQEVSSMPGEDEEQAHQRDRLQQQQHYRPDLKRKSFKDMLSFSGPSSSRRTAEDWRRVVGELETKIAALQREVREKAEMVSKLQSSKVEELNSARSVVDQLRKELEGARGMKEHLEGQLRQSQVRLQTLKDQAEEGQGQKEPSENDLHLLRTDLEMRIRQEYAESRAQDQEAWAREVRHQTVAEITAQTTAEREKYEADLVELYRRRLKEEVAKRDAVMEERLQAQDVEYRRQCEELRLKVQGLLRERDHSLRDKLVLHAREWQQRVGAKGGASKRQRAAGGQAPVRVAGSGVNGSLFRGKGASAPSKVPRGGASAPTDTAQEWKGTREGGLVAELMDAEEAEARASTRAVGAREGGQGVPQGGDDGQEPSKLVQQQRQRVSWGASGVGLTGVGGGGSGRRATSGAVGRRGGA</sequence>
<feature type="compositionally biased region" description="Basic and acidic residues" evidence="1">
    <location>
        <begin position="192"/>
        <end position="215"/>
    </location>
</feature>
<evidence type="ECO:0000313" key="4">
    <source>
        <dbReference type="Proteomes" id="UP000019335"/>
    </source>
</evidence>
<organism evidence="3 4">
    <name type="scientific">Nannochloropsis gaditana</name>
    <dbReference type="NCBI Taxonomy" id="72520"/>
    <lineage>
        <taxon>Eukaryota</taxon>
        <taxon>Sar</taxon>
        <taxon>Stramenopiles</taxon>
        <taxon>Ochrophyta</taxon>
        <taxon>Eustigmatophyceae</taxon>
        <taxon>Eustigmatales</taxon>
        <taxon>Monodopsidaceae</taxon>
        <taxon>Nannochloropsis</taxon>
    </lineage>
</organism>
<dbReference type="Proteomes" id="UP000019335">
    <property type="component" value="Unassembled WGS sequence"/>
</dbReference>
<feature type="region of interest" description="Disordered" evidence="1">
    <location>
        <begin position="182"/>
        <end position="231"/>
    </location>
</feature>
<dbReference type="OrthoDB" id="10338190at2759"/>
<keyword evidence="4" id="KW-1185">Reference proteome</keyword>
<evidence type="ECO:0000256" key="2">
    <source>
        <dbReference type="SAM" id="SignalP"/>
    </source>
</evidence>
<feature type="compositionally biased region" description="Basic and acidic residues" evidence="1">
    <location>
        <begin position="142"/>
        <end position="155"/>
    </location>
</feature>
<feature type="region of interest" description="Disordered" evidence="1">
    <location>
        <begin position="519"/>
        <end position="591"/>
    </location>
</feature>
<proteinExistence type="predicted"/>
<feature type="compositionally biased region" description="Gly residues" evidence="1">
    <location>
        <begin position="564"/>
        <end position="577"/>
    </location>
</feature>
<feature type="region of interest" description="Disordered" evidence="1">
    <location>
        <begin position="445"/>
        <end position="506"/>
    </location>
</feature>
<dbReference type="EMBL" id="AZIL01002353">
    <property type="protein sequence ID" value="EWM21886.1"/>
    <property type="molecule type" value="Genomic_DNA"/>
</dbReference>
<dbReference type="AlphaFoldDB" id="W7TN97"/>
<feature type="signal peptide" evidence="2">
    <location>
        <begin position="1"/>
        <end position="16"/>
    </location>
</feature>
<feature type="region of interest" description="Disordered" evidence="1">
    <location>
        <begin position="142"/>
        <end position="164"/>
    </location>
</feature>
<evidence type="ECO:0000313" key="3">
    <source>
        <dbReference type="EMBL" id="EWM21886.1"/>
    </source>
</evidence>
<feature type="chain" id="PRO_5004904439" evidence="2">
    <location>
        <begin position="17"/>
        <end position="591"/>
    </location>
</feature>
<protein>
    <submittedName>
        <fullName evidence="3">Uncharacterized protein</fullName>
    </submittedName>
</protein>
<accession>W7TN97</accession>